<keyword evidence="3" id="KW-1185">Reference proteome</keyword>
<dbReference type="AlphaFoldDB" id="A0A9L0RJ40"/>
<name>A0A9L0RJ40_HORSE</name>
<keyword evidence="1" id="KW-0812">Transmembrane</keyword>
<feature type="transmembrane region" description="Helical" evidence="1">
    <location>
        <begin position="55"/>
        <end position="75"/>
    </location>
</feature>
<reference evidence="2" key="2">
    <citation type="submission" date="2025-08" db="UniProtKB">
        <authorList>
            <consortium name="Ensembl"/>
        </authorList>
    </citation>
    <scope>IDENTIFICATION</scope>
    <source>
        <strain evidence="2">Thoroughbred</strain>
    </source>
</reference>
<accession>A0A9L0RJ40</accession>
<keyword evidence="1" id="KW-0472">Membrane</keyword>
<dbReference type="GeneTree" id="ENSGT01140000284531"/>
<protein>
    <submittedName>
        <fullName evidence="2">Uncharacterized protein</fullName>
    </submittedName>
</protein>
<evidence type="ECO:0000313" key="2">
    <source>
        <dbReference type="Ensembl" id="ENSECAP00000061681.1"/>
    </source>
</evidence>
<evidence type="ECO:0000313" key="3">
    <source>
        <dbReference type="Proteomes" id="UP000002281"/>
    </source>
</evidence>
<dbReference type="Ensembl" id="ENSECAT00000086531.1">
    <property type="protein sequence ID" value="ENSECAP00000061681.1"/>
    <property type="gene ID" value="ENSECAG00000049555.1"/>
</dbReference>
<feature type="transmembrane region" description="Helical" evidence="1">
    <location>
        <begin position="95"/>
        <end position="114"/>
    </location>
</feature>
<evidence type="ECO:0000256" key="1">
    <source>
        <dbReference type="SAM" id="Phobius"/>
    </source>
</evidence>
<reference evidence="2" key="1">
    <citation type="journal article" date="2009" name="Science">
        <title>Genome sequence, comparative analysis, and population genetics of the domestic horse.</title>
        <authorList>
            <consortium name="Broad Institute Genome Sequencing Platform"/>
            <consortium name="Broad Institute Whole Genome Assembly Team"/>
            <person name="Wade C.M."/>
            <person name="Giulotto E."/>
            <person name="Sigurdsson S."/>
            <person name="Zoli M."/>
            <person name="Gnerre S."/>
            <person name="Imsland F."/>
            <person name="Lear T.L."/>
            <person name="Adelson D.L."/>
            <person name="Bailey E."/>
            <person name="Bellone R.R."/>
            <person name="Bloecker H."/>
            <person name="Distl O."/>
            <person name="Edgar R.C."/>
            <person name="Garber M."/>
            <person name="Leeb T."/>
            <person name="Mauceli E."/>
            <person name="MacLeod J.N."/>
            <person name="Penedo M.C.T."/>
            <person name="Raison J.M."/>
            <person name="Sharpe T."/>
            <person name="Vogel J."/>
            <person name="Andersson L."/>
            <person name="Antczak D.F."/>
            <person name="Biagi T."/>
            <person name="Binns M.M."/>
            <person name="Chowdhary B.P."/>
            <person name="Coleman S.J."/>
            <person name="Della Valle G."/>
            <person name="Fryc S."/>
            <person name="Guerin G."/>
            <person name="Hasegawa T."/>
            <person name="Hill E.W."/>
            <person name="Jurka J."/>
            <person name="Kiialainen A."/>
            <person name="Lindgren G."/>
            <person name="Liu J."/>
            <person name="Magnani E."/>
            <person name="Mickelson J.R."/>
            <person name="Murray J."/>
            <person name="Nergadze S.G."/>
            <person name="Onofrio R."/>
            <person name="Pedroni S."/>
            <person name="Piras M.F."/>
            <person name="Raudsepp T."/>
            <person name="Rocchi M."/>
            <person name="Roeed K.H."/>
            <person name="Ryder O.A."/>
            <person name="Searle S."/>
            <person name="Skow L."/>
            <person name="Swinburne J.E."/>
            <person name="Syvaenen A.C."/>
            <person name="Tozaki T."/>
            <person name="Valberg S.J."/>
            <person name="Vaudin M."/>
            <person name="White J.R."/>
            <person name="Zody M.C."/>
            <person name="Lander E.S."/>
            <person name="Lindblad-Toh K."/>
        </authorList>
    </citation>
    <scope>NUCLEOTIDE SEQUENCE [LARGE SCALE GENOMIC DNA]</scope>
    <source>
        <strain evidence="2">Thoroughbred</strain>
    </source>
</reference>
<sequence>MCRNAIEFCVPSLYPASLLNSFIRLNRFSVVSIEFSLSKSISSANSDSLTSSFPIWMAFISFSCLNALVSTSSTMLNESDKITHLCLIPDLTGKAFSLSALSIMFTAAFSYMAFNMWRSFSSISICRMFLS</sequence>
<reference evidence="2" key="3">
    <citation type="submission" date="2025-09" db="UniProtKB">
        <authorList>
            <consortium name="Ensembl"/>
        </authorList>
    </citation>
    <scope>IDENTIFICATION</scope>
    <source>
        <strain evidence="2">Thoroughbred</strain>
    </source>
</reference>
<dbReference type="Proteomes" id="UP000002281">
    <property type="component" value="Unplaced"/>
</dbReference>
<keyword evidence="1" id="KW-1133">Transmembrane helix</keyword>
<organism evidence="2 3">
    <name type="scientific">Equus caballus</name>
    <name type="common">Horse</name>
    <dbReference type="NCBI Taxonomy" id="9796"/>
    <lineage>
        <taxon>Eukaryota</taxon>
        <taxon>Metazoa</taxon>
        <taxon>Chordata</taxon>
        <taxon>Craniata</taxon>
        <taxon>Vertebrata</taxon>
        <taxon>Euteleostomi</taxon>
        <taxon>Mammalia</taxon>
        <taxon>Eutheria</taxon>
        <taxon>Laurasiatheria</taxon>
        <taxon>Perissodactyla</taxon>
        <taxon>Equidae</taxon>
        <taxon>Equus</taxon>
    </lineage>
</organism>
<proteinExistence type="predicted"/>